<sequence>MRFNNSGMAGIWALSNDGKIAAGYSSSNKQEGKFIRAVVWSGKNWATKTDLGTLQKDNLGSSYVTALSSDGKIAVGYAETDSKSLHAIIWSGEN</sequence>
<evidence type="ECO:0000313" key="1">
    <source>
        <dbReference type="EMBL" id="AAF84868.1"/>
    </source>
</evidence>
<reference evidence="1 2" key="1">
    <citation type="journal article" date="2000" name="Nature">
        <title>The genome sequence of the plant pathogen Xylella fastidiosa.</title>
        <authorList>
            <person name="Simpson A.J."/>
            <person name="Reinach F.C."/>
            <person name="Arruda P."/>
            <person name="Abreu F.A."/>
            <person name="Acencio M."/>
            <person name="Alvarenga R."/>
            <person name="Alves L.M."/>
            <person name="Araya J.E."/>
            <person name="Baia G.S."/>
            <person name="Baptista C.S."/>
            <person name="Barros M.H."/>
            <person name="Bonaccorsi E.D."/>
            <person name="Bordin S."/>
            <person name="Bove J.M."/>
            <person name="Briones M.R."/>
            <person name="Bueno M.R."/>
            <person name="Camargo A.A."/>
            <person name="Camargo L.E."/>
            <person name="Carraro D.M."/>
            <person name="Carrer H."/>
            <person name="Colauto N.B."/>
            <person name="Colombo C."/>
            <person name="Costa F.F."/>
            <person name="Costa M.C."/>
            <person name="Costa-Neto C.M."/>
            <person name="Coutinho L.L."/>
            <person name="Cristofani M."/>
            <person name="Dias-Neto E."/>
            <person name="Docena C."/>
            <person name="El-Dorry H."/>
            <person name="Facincani A.P."/>
            <person name="Ferreira A.J."/>
            <person name="Ferreira V.C."/>
            <person name="Ferro J.A."/>
            <person name="Fraga J.S."/>
            <person name="Franca S.C."/>
            <person name="Franco M.C."/>
            <person name="Frohme M."/>
            <person name="Furlan L.R."/>
            <person name="Garnier M."/>
            <person name="Goldman G.H."/>
            <person name="Goldman M.H."/>
            <person name="Gomes S.L."/>
            <person name="Gruber A."/>
            <person name="Ho P.L."/>
            <person name="Hoheisel J.D."/>
            <person name="Junqueira M.L."/>
            <person name="Kemper E.L."/>
            <person name="Kitajima J.P."/>
            <person name="Krieger J.E."/>
            <person name="Kuramae E.E."/>
            <person name="Laigret F."/>
            <person name="Lambais M.R."/>
            <person name="Leite L.C."/>
            <person name="Lemos E.G."/>
            <person name="Lemos M.V."/>
            <person name="Lopes S.A."/>
            <person name="Lopes C.R."/>
            <person name="Machado J.A."/>
            <person name="Machado M.A."/>
            <person name="Madeira A.M."/>
            <person name="Madeira H.M."/>
            <person name="Marino C.L."/>
            <person name="Marques M.V."/>
            <person name="Martins E.A."/>
            <person name="Martins E.M."/>
            <person name="Matsukuma A.Y."/>
            <person name="Menck C.F."/>
            <person name="Miracca E.C."/>
            <person name="Miyaki C.Y."/>
            <person name="Monteriro-Vitorello C.B."/>
            <person name="Moon D.H."/>
            <person name="Nagai M.A."/>
            <person name="Nascimento A.L."/>
            <person name="Netto L.E."/>
            <person name="Nhani A.Jr."/>
            <person name="Nobrega F.G."/>
            <person name="Nunes L.R."/>
            <person name="Oliveira M.A."/>
            <person name="de Oliveira M.C."/>
            <person name="de Oliveira R.C."/>
            <person name="Palmieri D.A."/>
            <person name="Paris A."/>
            <person name="Peixoto B.R."/>
            <person name="Pereira G.A."/>
            <person name="Pereira H.A.Jr."/>
            <person name="Pesquero J.B."/>
            <person name="Quaggio R.B."/>
            <person name="Roberto P.G."/>
            <person name="Rodrigues V."/>
            <person name="de M Rosa A.J."/>
            <person name="de Rosa V.E.Jr."/>
            <person name="de Sa R.G."/>
            <person name="Santelli R.V."/>
            <person name="Sawasaki H.E."/>
            <person name="da Silva A.C."/>
            <person name="da Silva A.M."/>
            <person name="da Silva F.R."/>
            <person name="da Silva W.A.Jr."/>
            <person name="da Silveira J.F."/>
            <person name="Silvestri M.L."/>
            <person name="Siqueira W.J."/>
            <person name="de Souza A.A."/>
            <person name="de Souza A.P."/>
            <person name="Terenzi M.F."/>
            <person name="Truffi D."/>
            <person name="Tsai S.M."/>
            <person name="Tsuhako M.H."/>
            <person name="Vallada H."/>
            <person name="Van Sluys M.A."/>
            <person name="Verjovski-Almeida S."/>
            <person name="Vettore A.L."/>
            <person name="Zago M.A."/>
            <person name="Zatz M."/>
            <person name="Meidanis J."/>
            <person name="Setubal J.C."/>
        </authorList>
    </citation>
    <scope>NUCLEOTIDE SEQUENCE [LARGE SCALE GENOMIC DNA]</scope>
    <source>
        <strain evidence="1 2">9a5c</strain>
    </source>
</reference>
<dbReference type="HOGENOM" id="CLU_2385444_0_0_6"/>
<dbReference type="Proteomes" id="UP000000812">
    <property type="component" value="Chromosome"/>
</dbReference>
<evidence type="ECO:0000313" key="2">
    <source>
        <dbReference type="Proteomes" id="UP000000812"/>
    </source>
</evidence>
<evidence type="ECO:0008006" key="3">
    <source>
        <dbReference type="Google" id="ProtNLM"/>
    </source>
</evidence>
<protein>
    <recommendedName>
        <fullName evidence="3">Extracellular repeat protein, HAF family</fullName>
    </recommendedName>
</protein>
<organism evidence="1 2">
    <name type="scientific">Xylella fastidiosa (strain 9a5c)</name>
    <dbReference type="NCBI Taxonomy" id="160492"/>
    <lineage>
        <taxon>Bacteria</taxon>
        <taxon>Pseudomonadati</taxon>
        <taxon>Pseudomonadota</taxon>
        <taxon>Gammaproteobacteria</taxon>
        <taxon>Lysobacterales</taxon>
        <taxon>Lysobacteraceae</taxon>
        <taxon>Xylella</taxon>
    </lineage>
</organism>
<dbReference type="PIR" id="D82602">
    <property type="entry name" value="D82602"/>
</dbReference>
<dbReference type="AlphaFoldDB" id="Q9PBS1"/>
<name>Q9PBS1_XYLFA</name>
<dbReference type="KEGG" id="xfa:XF_2069"/>
<accession>Q9PBS1</accession>
<proteinExistence type="predicted"/>
<dbReference type="EMBL" id="AE003849">
    <property type="protein sequence ID" value="AAF84868.1"/>
    <property type="molecule type" value="Genomic_DNA"/>
</dbReference>
<dbReference type="eggNOG" id="COG5563">
    <property type="taxonomic scope" value="Bacteria"/>
</dbReference>
<gene>
    <name evidence="1" type="ordered locus">XF_2069</name>
</gene>